<evidence type="ECO:0000313" key="1">
    <source>
        <dbReference type="EMBL" id="RAL49367.1"/>
    </source>
</evidence>
<organism evidence="1 2">
    <name type="scientific">Cuscuta australis</name>
    <dbReference type="NCBI Taxonomy" id="267555"/>
    <lineage>
        <taxon>Eukaryota</taxon>
        <taxon>Viridiplantae</taxon>
        <taxon>Streptophyta</taxon>
        <taxon>Embryophyta</taxon>
        <taxon>Tracheophyta</taxon>
        <taxon>Spermatophyta</taxon>
        <taxon>Magnoliopsida</taxon>
        <taxon>eudicotyledons</taxon>
        <taxon>Gunneridae</taxon>
        <taxon>Pentapetalae</taxon>
        <taxon>asterids</taxon>
        <taxon>lamiids</taxon>
        <taxon>Solanales</taxon>
        <taxon>Convolvulaceae</taxon>
        <taxon>Cuscuteae</taxon>
        <taxon>Cuscuta</taxon>
        <taxon>Cuscuta subgen. Grammica</taxon>
        <taxon>Cuscuta sect. Cleistogrammica</taxon>
    </lineage>
</organism>
<evidence type="ECO:0000313" key="2">
    <source>
        <dbReference type="Proteomes" id="UP000249390"/>
    </source>
</evidence>
<gene>
    <name evidence="1" type="ORF">DM860_012800</name>
</gene>
<proteinExistence type="predicted"/>
<dbReference type="Proteomes" id="UP000249390">
    <property type="component" value="Unassembled WGS sequence"/>
</dbReference>
<sequence length="166" mass="17943">MGICTSSHVVGWPSGGRSFVPKPSTAAAVVVNENGEVQERRRPVKAADVLSENPNCFLSNSESMSVDSEIPQVRGDEDLEIGQLYFLLPVSKARSPLSLQDMCKLAANASAALNGYFSPVAGAVSRRRGLWKSRASRPLAALFDWALTVRCNKILLVLRTGRDQIA</sequence>
<dbReference type="AlphaFoldDB" id="A0A328DUG5"/>
<reference evidence="1 2" key="1">
    <citation type="submission" date="2018-06" db="EMBL/GenBank/DDBJ databases">
        <title>The Genome of Cuscuta australis (Dodder) Provides Insight into the Evolution of Plant Parasitism.</title>
        <authorList>
            <person name="Liu H."/>
        </authorList>
    </citation>
    <scope>NUCLEOTIDE SEQUENCE [LARGE SCALE GENOMIC DNA]</scope>
    <source>
        <strain evidence="2">cv. Yunnan</strain>
        <tissue evidence="1">Vines</tissue>
    </source>
</reference>
<dbReference type="EMBL" id="NQVE01000082">
    <property type="protein sequence ID" value="RAL49367.1"/>
    <property type="molecule type" value="Genomic_DNA"/>
</dbReference>
<comment type="caution">
    <text evidence="1">The sequence shown here is derived from an EMBL/GenBank/DDBJ whole genome shotgun (WGS) entry which is preliminary data.</text>
</comment>
<accession>A0A328DUG5</accession>
<dbReference type="PANTHER" id="PTHR33052">
    <property type="entry name" value="DUF4228 DOMAIN PROTEIN-RELATED"/>
    <property type="match status" value="1"/>
</dbReference>
<protein>
    <submittedName>
        <fullName evidence="1">Uncharacterized protein</fullName>
    </submittedName>
</protein>
<name>A0A328DUG5_9ASTE</name>
<dbReference type="Pfam" id="PF14009">
    <property type="entry name" value="PADRE"/>
    <property type="match status" value="1"/>
</dbReference>
<dbReference type="InterPro" id="IPR025322">
    <property type="entry name" value="PADRE_dom"/>
</dbReference>
<keyword evidence="2" id="KW-1185">Reference proteome</keyword>